<accession>A0ABD5RKP3</accession>
<keyword evidence="3" id="KW-1185">Reference proteome</keyword>
<reference evidence="2 3" key="1">
    <citation type="journal article" date="2019" name="Int. J. Syst. Evol. Microbiol.">
        <title>The Global Catalogue of Microorganisms (GCM) 10K type strain sequencing project: providing services to taxonomists for standard genome sequencing and annotation.</title>
        <authorList>
            <consortium name="The Broad Institute Genomics Platform"/>
            <consortium name="The Broad Institute Genome Sequencing Center for Infectious Disease"/>
            <person name="Wu L."/>
            <person name="Ma J."/>
        </authorList>
    </citation>
    <scope>NUCLEOTIDE SEQUENCE [LARGE SCALE GENOMIC DNA]</scope>
    <source>
        <strain evidence="2 3">CGMCC 1.12543</strain>
    </source>
</reference>
<dbReference type="RefSeq" id="WP_247414106.1">
    <property type="nucleotide sequence ID" value="NZ_JALLGW010000001.1"/>
</dbReference>
<feature type="transmembrane region" description="Helical" evidence="1">
    <location>
        <begin position="76"/>
        <end position="94"/>
    </location>
</feature>
<comment type="caution">
    <text evidence="2">The sequence shown here is derived from an EMBL/GenBank/DDBJ whole genome shotgun (WGS) entry which is preliminary data.</text>
</comment>
<keyword evidence="1" id="KW-0812">Transmembrane</keyword>
<protein>
    <submittedName>
        <fullName evidence="2">DoxX-like family protein</fullName>
    </submittedName>
</protein>
<keyword evidence="1" id="KW-0472">Membrane</keyword>
<feature type="transmembrane region" description="Helical" evidence="1">
    <location>
        <begin position="16"/>
        <end position="34"/>
    </location>
</feature>
<dbReference type="Proteomes" id="UP001596099">
    <property type="component" value="Unassembled WGS sequence"/>
</dbReference>
<evidence type="ECO:0000256" key="1">
    <source>
        <dbReference type="SAM" id="Phobius"/>
    </source>
</evidence>
<proteinExistence type="predicted"/>
<evidence type="ECO:0000313" key="2">
    <source>
        <dbReference type="EMBL" id="MFC5971197.1"/>
    </source>
</evidence>
<feature type="transmembrane region" description="Helical" evidence="1">
    <location>
        <begin position="114"/>
        <end position="133"/>
    </location>
</feature>
<dbReference type="AlphaFoldDB" id="A0ABD5RKP3"/>
<dbReference type="PANTHER" id="PTHR36974:SF1">
    <property type="entry name" value="DOXX FAMILY MEMBRANE PROTEIN"/>
    <property type="match status" value="1"/>
</dbReference>
<name>A0ABD5RKP3_9EURY</name>
<organism evidence="2 3">
    <name type="scientific">Halomarina salina</name>
    <dbReference type="NCBI Taxonomy" id="1872699"/>
    <lineage>
        <taxon>Archaea</taxon>
        <taxon>Methanobacteriati</taxon>
        <taxon>Methanobacteriota</taxon>
        <taxon>Stenosarchaea group</taxon>
        <taxon>Halobacteria</taxon>
        <taxon>Halobacteriales</taxon>
        <taxon>Natronomonadaceae</taxon>
        <taxon>Halomarina</taxon>
    </lineage>
</organism>
<evidence type="ECO:0000313" key="3">
    <source>
        <dbReference type="Proteomes" id="UP001596099"/>
    </source>
</evidence>
<sequence length="142" mass="15686">MTDDAPDDRTRFERPLCYVMGLLYVIAGVLHFVAPKVYARIVPPQFPRPVALVYLSGVAEIVLGVGVLVRRTRQRSAWGVMALLVAVFPANVYMATNDLASGAVPDRYGSVARLAAWVRLPLQGVLLFWAWLYTRPLPESSG</sequence>
<gene>
    <name evidence="2" type="ORF">ACFPYI_07615</name>
</gene>
<feature type="transmembrane region" description="Helical" evidence="1">
    <location>
        <begin position="46"/>
        <end position="69"/>
    </location>
</feature>
<dbReference type="EMBL" id="JBHSQH010000001">
    <property type="protein sequence ID" value="MFC5971197.1"/>
    <property type="molecule type" value="Genomic_DNA"/>
</dbReference>
<keyword evidence="1" id="KW-1133">Transmembrane helix</keyword>
<dbReference type="PANTHER" id="PTHR36974">
    <property type="entry name" value="MEMBRANE PROTEIN-RELATED"/>
    <property type="match status" value="1"/>
</dbReference>